<gene>
    <name evidence="1" type="ORF">GA0074695_2803</name>
</gene>
<evidence type="ECO:0000313" key="2">
    <source>
        <dbReference type="Proteomes" id="UP000198242"/>
    </source>
</evidence>
<dbReference type="AlphaFoldDB" id="A0A1C4WVZ0"/>
<accession>A0A1C4WVZ0</accession>
<protein>
    <submittedName>
        <fullName evidence="1">Uncharacterized protein</fullName>
    </submittedName>
</protein>
<evidence type="ECO:0000313" key="1">
    <source>
        <dbReference type="EMBL" id="SCF00333.1"/>
    </source>
</evidence>
<dbReference type="Proteomes" id="UP000198242">
    <property type="component" value="Chromosome I"/>
</dbReference>
<name>A0A1C4WVZ0_MICVI</name>
<reference evidence="2" key="1">
    <citation type="submission" date="2016-06" db="EMBL/GenBank/DDBJ databases">
        <authorList>
            <person name="Varghese N."/>
            <person name="Submissions Spin"/>
        </authorList>
    </citation>
    <scope>NUCLEOTIDE SEQUENCE [LARGE SCALE GENOMIC DNA]</scope>
    <source>
        <strain evidence="2">DSM 43909</strain>
    </source>
</reference>
<sequence length="73" mass="8127">MICVGRARLGFSERNIQCVAGTRPDDQSQYLSAADLQRVFSSRAGELLGFGFYFLCALLDPARLRLTWVTAVQ</sequence>
<organism evidence="1 2">
    <name type="scientific">Micromonospora viridifaciens</name>
    <dbReference type="NCBI Taxonomy" id="1881"/>
    <lineage>
        <taxon>Bacteria</taxon>
        <taxon>Bacillati</taxon>
        <taxon>Actinomycetota</taxon>
        <taxon>Actinomycetes</taxon>
        <taxon>Micromonosporales</taxon>
        <taxon>Micromonosporaceae</taxon>
        <taxon>Micromonospora</taxon>
    </lineage>
</organism>
<keyword evidence="2" id="KW-1185">Reference proteome</keyword>
<proteinExistence type="predicted"/>
<dbReference type="EMBL" id="LT607411">
    <property type="protein sequence ID" value="SCF00333.1"/>
    <property type="molecule type" value="Genomic_DNA"/>
</dbReference>